<evidence type="ECO:0000313" key="3">
    <source>
        <dbReference type="Proteomes" id="UP000194761"/>
    </source>
</evidence>
<organism evidence="2 3">
    <name type="scientific">Streptosporangium minutum</name>
    <dbReference type="NCBI Taxonomy" id="569862"/>
    <lineage>
        <taxon>Bacteria</taxon>
        <taxon>Bacillati</taxon>
        <taxon>Actinomycetota</taxon>
        <taxon>Actinomycetes</taxon>
        <taxon>Streptosporangiales</taxon>
        <taxon>Streptosporangiaceae</taxon>
        <taxon>Streptosporangium</taxon>
    </lineage>
</organism>
<evidence type="ECO:0000256" key="1">
    <source>
        <dbReference type="SAM" id="MobiDB-lite"/>
    </source>
</evidence>
<name>A0A243RUI1_9ACTN</name>
<accession>A0A243RUI1</accession>
<dbReference type="AlphaFoldDB" id="A0A243RUI1"/>
<dbReference type="Proteomes" id="UP000194761">
    <property type="component" value="Unassembled WGS sequence"/>
</dbReference>
<keyword evidence="3" id="KW-1185">Reference proteome</keyword>
<protein>
    <submittedName>
        <fullName evidence="2">Uncharacterized protein</fullName>
    </submittedName>
</protein>
<feature type="region of interest" description="Disordered" evidence="1">
    <location>
        <begin position="51"/>
        <end position="70"/>
    </location>
</feature>
<gene>
    <name evidence="2" type="ORF">CA984_08395</name>
</gene>
<reference evidence="2 3" key="1">
    <citation type="submission" date="2017-05" db="EMBL/GenBank/DDBJ databases">
        <title>Biotechnological potential of actinobacteria isolated from South African environments.</title>
        <authorList>
            <person name="Le Roes-Hill M."/>
            <person name="Prins A."/>
            <person name="Durrell K.A."/>
        </authorList>
    </citation>
    <scope>NUCLEOTIDE SEQUENCE [LARGE SCALE GENOMIC DNA]</scope>
    <source>
        <strain evidence="2">M26</strain>
    </source>
</reference>
<comment type="caution">
    <text evidence="2">The sequence shown here is derived from an EMBL/GenBank/DDBJ whole genome shotgun (WGS) entry which is preliminary data.</text>
</comment>
<dbReference type="EMBL" id="NGFP01000026">
    <property type="protein sequence ID" value="OUC98063.1"/>
    <property type="molecule type" value="Genomic_DNA"/>
</dbReference>
<proteinExistence type="predicted"/>
<dbReference type="RefSeq" id="WP_086569975.1">
    <property type="nucleotide sequence ID" value="NZ_NGFP01000026.1"/>
</dbReference>
<sequence length="70" mass="7199">MCRSRHISGGHHLGRLLVVLTSGGGDAGLPLDAPEMIARVGPVVRPALRRCPEAGSRAGTAPPDVLGRIP</sequence>
<evidence type="ECO:0000313" key="2">
    <source>
        <dbReference type="EMBL" id="OUC98063.1"/>
    </source>
</evidence>